<reference evidence="2 3" key="2">
    <citation type="submission" date="2019-08" db="EMBL/GenBank/DDBJ databases">
        <title>Amycolatopsis acidicola sp. nov., isolated from peat swamp forest soil.</title>
        <authorList>
            <person name="Srisuk N."/>
        </authorList>
    </citation>
    <scope>NUCLEOTIDE SEQUENCE [LARGE SCALE GENOMIC DNA]</scope>
    <source>
        <strain evidence="2 3">TBRC 6029</strain>
    </source>
</reference>
<dbReference type="InterPro" id="IPR036390">
    <property type="entry name" value="WH_DNA-bd_sf"/>
</dbReference>
<dbReference type="InterPro" id="IPR039422">
    <property type="entry name" value="MarR/SlyA-like"/>
</dbReference>
<gene>
    <name evidence="2" type="ORF">FNH05_20775</name>
</gene>
<dbReference type="EMBL" id="VJWX01000215">
    <property type="protein sequence ID" value="TVT45158.1"/>
    <property type="molecule type" value="Genomic_DNA"/>
</dbReference>
<dbReference type="SMART" id="SM00347">
    <property type="entry name" value="HTH_MARR"/>
    <property type="match status" value="1"/>
</dbReference>
<evidence type="ECO:0000313" key="3">
    <source>
        <dbReference type="Proteomes" id="UP000320011"/>
    </source>
</evidence>
<dbReference type="GO" id="GO:0003700">
    <property type="term" value="F:DNA-binding transcription factor activity"/>
    <property type="evidence" value="ECO:0007669"/>
    <property type="project" value="InterPro"/>
</dbReference>
<evidence type="ECO:0000313" key="2">
    <source>
        <dbReference type="EMBL" id="TVT45158.1"/>
    </source>
</evidence>
<accession>A0A558C8Q7</accession>
<dbReference type="PANTHER" id="PTHR33164:SF95">
    <property type="entry name" value="TRANSCRIPTIONAL REGULATOR"/>
    <property type="match status" value="1"/>
</dbReference>
<dbReference type="Gene3D" id="1.10.10.10">
    <property type="entry name" value="Winged helix-like DNA-binding domain superfamily/Winged helix DNA-binding domain"/>
    <property type="match status" value="1"/>
</dbReference>
<dbReference type="OrthoDB" id="4826718at2"/>
<dbReference type="InterPro" id="IPR000835">
    <property type="entry name" value="HTH_MarR-typ"/>
</dbReference>
<reference evidence="2 3" key="1">
    <citation type="submission" date="2019-07" db="EMBL/GenBank/DDBJ databases">
        <authorList>
            <person name="Duangmal K."/>
            <person name="Teo W.F.A."/>
        </authorList>
    </citation>
    <scope>NUCLEOTIDE SEQUENCE [LARGE SCALE GENOMIC DNA]</scope>
    <source>
        <strain evidence="2 3">TBRC 6029</strain>
    </source>
</reference>
<keyword evidence="3" id="KW-1185">Reference proteome</keyword>
<dbReference type="PROSITE" id="PS50995">
    <property type="entry name" value="HTH_MARR_2"/>
    <property type="match status" value="1"/>
</dbReference>
<comment type="caution">
    <text evidence="2">The sequence shown here is derived from an EMBL/GenBank/DDBJ whole genome shotgun (WGS) entry which is preliminary data.</text>
</comment>
<dbReference type="Proteomes" id="UP000320011">
    <property type="component" value="Unassembled WGS sequence"/>
</dbReference>
<dbReference type="PANTHER" id="PTHR33164">
    <property type="entry name" value="TRANSCRIPTIONAL REGULATOR, MARR FAMILY"/>
    <property type="match status" value="1"/>
</dbReference>
<evidence type="ECO:0000259" key="1">
    <source>
        <dbReference type="PROSITE" id="PS50995"/>
    </source>
</evidence>
<dbReference type="RefSeq" id="WP_144590377.1">
    <property type="nucleotide sequence ID" value="NZ_VJWX01000215.1"/>
</dbReference>
<sequence>MEKTPARLTTKPSWLLNQLAVHAHRLASDGFGELGARGYHYRILAALDEFGVASQAELGRRCNMDRSDVVAAINELAGQGFVERTPDPEDRRRNLVTLTKAGDRQLRRLDRALDRTQDHLLEPLSAEDRQDLTRLLTRLFLHHQRG</sequence>
<dbReference type="SUPFAM" id="SSF46785">
    <property type="entry name" value="Winged helix' DNA-binding domain"/>
    <property type="match status" value="1"/>
</dbReference>
<feature type="domain" description="HTH marR-type" evidence="1">
    <location>
        <begin position="1"/>
        <end position="141"/>
    </location>
</feature>
<dbReference type="PRINTS" id="PR00598">
    <property type="entry name" value="HTHMARR"/>
</dbReference>
<dbReference type="GO" id="GO:0006950">
    <property type="term" value="P:response to stress"/>
    <property type="evidence" value="ECO:0007669"/>
    <property type="project" value="TreeGrafter"/>
</dbReference>
<name>A0A558C8Q7_9PSEU</name>
<proteinExistence type="predicted"/>
<protein>
    <submittedName>
        <fullName evidence="2">MarR family transcriptional regulator</fullName>
    </submittedName>
</protein>
<organism evidence="2 3">
    <name type="scientific">Amycolatopsis rhizosphaerae</name>
    <dbReference type="NCBI Taxonomy" id="2053003"/>
    <lineage>
        <taxon>Bacteria</taxon>
        <taxon>Bacillati</taxon>
        <taxon>Actinomycetota</taxon>
        <taxon>Actinomycetes</taxon>
        <taxon>Pseudonocardiales</taxon>
        <taxon>Pseudonocardiaceae</taxon>
        <taxon>Amycolatopsis</taxon>
    </lineage>
</organism>
<dbReference type="Pfam" id="PF12802">
    <property type="entry name" value="MarR_2"/>
    <property type="match status" value="1"/>
</dbReference>
<dbReference type="AlphaFoldDB" id="A0A558C8Q7"/>
<dbReference type="InterPro" id="IPR036388">
    <property type="entry name" value="WH-like_DNA-bd_sf"/>
</dbReference>